<dbReference type="OrthoDB" id="1770at2759"/>
<feature type="compositionally biased region" description="Basic and acidic residues" evidence="1">
    <location>
        <begin position="549"/>
        <end position="559"/>
    </location>
</feature>
<reference evidence="3 4" key="1">
    <citation type="journal article" date="2020" name="J. Phycol.">
        <title>Comparative genome analysis reveals Cyanidiococcus gen. nov., a new extremophilic red algal genus sister to Cyanidioschyzon (Cyanidioschyzonaceae, Rhodophyta).</title>
        <authorList>
            <person name="Liu S.-L."/>
            <person name="Chiang Y.-R."/>
            <person name="Yoon H.S."/>
            <person name="Fu H.-Y."/>
        </authorList>
    </citation>
    <scope>NUCLEOTIDE SEQUENCE [LARGE SCALE GENOMIC DNA]</scope>
    <source>
        <strain evidence="3 4">THAL066</strain>
    </source>
</reference>
<comment type="caution">
    <text evidence="3">The sequence shown here is derived from an EMBL/GenBank/DDBJ whole genome shotgun (WGS) entry which is preliminary data.</text>
</comment>
<organism evidence="3 4">
    <name type="scientific">Cyanidiococcus yangmingshanensis</name>
    <dbReference type="NCBI Taxonomy" id="2690220"/>
    <lineage>
        <taxon>Eukaryota</taxon>
        <taxon>Rhodophyta</taxon>
        <taxon>Bangiophyceae</taxon>
        <taxon>Cyanidiales</taxon>
        <taxon>Cyanidiaceae</taxon>
        <taxon>Cyanidiococcus</taxon>
    </lineage>
</organism>
<dbReference type="NCBIfam" id="TIGR00345">
    <property type="entry name" value="GET3_arsA_TRC40"/>
    <property type="match status" value="1"/>
</dbReference>
<dbReference type="AlphaFoldDB" id="A0A7J7IQX7"/>
<evidence type="ECO:0000256" key="1">
    <source>
        <dbReference type="SAM" id="MobiDB-lite"/>
    </source>
</evidence>
<dbReference type="InterPro" id="IPR016300">
    <property type="entry name" value="ATPase_ArsA/GET3"/>
</dbReference>
<accession>A0A7J7IQX7</accession>
<dbReference type="SUPFAM" id="SSF52540">
    <property type="entry name" value="P-loop containing nucleoside triphosphate hydrolases"/>
    <property type="match status" value="1"/>
</dbReference>
<dbReference type="InterPro" id="IPR027417">
    <property type="entry name" value="P-loop_NTPase"/>
</dbReference>
<dbReference type="InterPro" id="IPR025723">
    <property type="entry name" value="ArsA/GET3_ATPase-like"/>
</dbReference>
<dbReference type="Proteomes" id="UP000530660">
    <property type="component" value="Unassembled WGS sequence"/>
</dbReference>
<dbReference type="GO" id="GO:0016887">
    <property type="term" value="F:ATP hydrolysis activity"/>
    <property type="evidence" value="ECO:0007669"/>
    <property type="project" value="InterPro"/>
</dbReference>
<sequence length="566" mass="61626">MIEMCFIHQVVHLRSNGFTGKTTGAPVASRSVEGAGRVPASLFRGVKPSDRPVRSNRSVAVVQRFVSMKKASATKVTVPQKSGSGTTQRVEKRTVRTEQRPLAESPTPAWRVQANRVGHGLVVFLAVSYVLEKLIPLMQWLVLRPKGKGVAKTTAAGAMNTTRVPLDTGLGAVSRTETTSKNAAGMQSAWTPPAKAQNTSAADLVARRTSRKITIIGGKGGVGKSTMSAATAVRFADQGETTLIISTDPAHSLSDAFDQDVSGGAPVPVLSVDNLYAMEINPEQMKTSLRMMPDSEKLQMMSGMDMGLEDFDSLFETLPPGFDEAIALVEIMKLIQGDPAFAKFDRVVIDTAPTGHTLRLLSLPDFLDSFLGKILTMKNKLGNVMNQFKGMLGGANDMQSLDSADIDELKRSMNMVRALLRDPNQTEFIVATIPTMMSVAESERLVKDLNREKIPCRHVFVNMVQPPNEQCNFCKARRREHETNYKYIERVFRGLEVVPVKYFEREVRGAPALRAMAGLLFASGSAESISQQETSIASAPDAAASGTGRESRRPEREHGTSVGEWN</sequence>
<name>A0A7J7IQX7_9RHOD</name>
<protein>
    <recommendedName>
        <fullName evidence="2">ArsA/GET3 Anion-transporting ATPase-like domain-containing protein</fullName>
    </recommendedName>
</protein>
<dbReference type="GO" id="GO:0043529">
    <property type="term" value="C:GET complex"/>
    <property type="evidence" value="ECO:0007669"/>
    <property type="project" value="TreeGrafter"/>
</dbReference>
<evidence type="ECO:0000313" key="4">
    <source>
        <dbReference type="Proteomes" id="UP000530660"/>
    </source>
</evidence>
<dbReference type="Gene3D" id="3.40.50.300">
    <property type="entry name" value="P-loop containing nucleotide triphosphate hydrolases"/>
    <property type="match status" value="1"/>
</dbReference>
<dbReference type="Pfam" id="PF02374">
    <property type="entry name" value="ArsA_ATPase"/>
    <property type="match status" value="1"/>
</dbReference>
<evidence type="ECO:0000313" key="3">
    <source>
        <dbReference type="EMBL" id="KAF6004964.1"/>
    </source>
</evidence>
<dbReference type="PANTHER" id="PTHR10803">
    <property type="entry name" value="ARSENICAL PUMP-DRIVING ATPASE ARSENITE-TRANSLOCATING ATPASE"/>
    <property type="match status" value="1"/>
</dbReference>
<keyword evidence="4" id="KW-1185">Reference proteome</keyword>
<evidence type="ECO:0000259" key="2">
    <source>
        <dbReference type="Pfam" id="PF02374"/>
    </source>
</evidence>
<feature type="region of interest" description="Disordered" evidence="1">
    <location>
        <begin position="530"/>
        <end position="566"/>
    </location>
</feature>
<dbReference type="GO" id="GO:0005524">
    <property type="term" value="F:ATP binding"/>
    <property type="evidence" value="ECO:0007669"/>
    <property type="project" value="InterPro"/>
</dbReference>
<feature type="compositionally biased region" description="Polar residues" evidence="1">
    <location>
        <begin position="76"/>
        <end position="88"/>
    </location>
</feature>
<feature type="compositionally biased region" description="Basic and acidic residues" evidence="1">
    <location>
        <begin position="89"/>
        <end position="101"/>
    </location>
</feature>
<proteinExistence type="predicted"/>
<feature type="domain" description="ArsA/GET3 Anion-transporting ATPase-like" evidence="2">
    <location>
        <begin position="212"/>
        <end position="520"/>
    </location>
</feature>
<gene>
    <name evidence="3" type="ORF">F1559_004575</name>
</gene>
<dbReference type="PANTHER" id="PTHR10803:SF0">
    <property type="entry name" value="ATPASE GET3B"/>
    <property type="match status" value="1"/>
</dbReference>
<dbReference type="EMBL" id="VWRR01000002">
    <property type="protein sequence ID" value="KAF6004964.1"/>
    <property type="molecule type" value="Genomic_DNA"/>
</dbReference>
<feature type="region of interest" description="Disordered" evidence="1">
    <location>
        <begin position="76"/>
        <end position="103"/>
    </location>
</feature>
<dbReference type="CDD" id="cd02035">
    <property type="entry name" value="ArsA"/>
    <property type="match status" value="1"/>
</dbReference>
<dbReference type="GO" id="GO:0071816">
    <property type="term" value="P:tail-anchored membrane protein insertion into ER membrane"/>
    <property type="evidence" value="ECO:0007669"/>
    <property type="project" value="TreeGrafter"/>
</dbReference>